<feature type="domain" description="NAD-dependent epimerase/dehydratase" evidence="3">
    <location>
        <begin position="4"/>
        <end position="239"/>
    </location>
</feature>
<name>A0A2R8ALN7_9RHOB</name>
<evidence type="ECO:0000313" key="5">
    <source>
        <dbReference type="Proteomes" id="UP000244911"/>
    </source>
</evidence>
<dbReference type="RefSeq" id="WP_108856893.1">
    <property type="nucleotide sequence ID" value="NZ_OMOI01000001.1"/>
</dbReference>
<dbReference type="Pfam" id="PF01370">
    <property type="entry name" value="Epimerase"/>
    <property type="match status" value="1"/>
</dbReference>
<evidence type="ECO:0000256" key="1">
    <source>
        <dbReference type="ARBA" id="ARBA00005125"/>
    </source>
</evidence>
<comment type="similarity">
    <text evidence="2">Belongs to the NAD(P)-dependent epimerase/dehydratase family.</text>
</comment>
<dbReference type="EMBL" id="OMOI01000001">
    <property type="protein sequence ID" value="SPF76926.1"/>
    <property type="molecule type" value="Genomic_DNA"/>
</dbReference>
<dbReference type="EC" id="5.1.3.2" evidence="4"/>
<accession>A0A2R8ALN7</accession>
<dbReference type="InterPro" id="IPR001509">
    <property type="entry name" value="Epimerase_deHydtase"/>
</dbReference>
<dbReference type="SUPFAM" id="SSF51735">
    <property type="entry name" value="NAD(P)-binding Rossmann-fold domains"/>
    <property type="match status" value="1"/>
</dbReference>
<dbReference type="PANTHER" id="PTHR43000">
    <property type="entry name" value="DTDP-D-GLUCOSE 4,6-DEHYDRATASE-RELATED"/>
    <property type="match status" value="1"/>
</dbReference>
<sequence>MARVLITGGTGFIGSHLARKCLVRGDEVTLLVRPNSKLDRVSDIAAQLDIQRVPLTDQDRLDACLAQTRPEIVFHLGARTRFTAKKDLSDLQLGLDENLTPLVALLSACARATTSPKAFVRAGTIAEYGPIVSPYRESDKERPNNAYGLSMLAGTQFLSGVRSRIPFPVSTARLALTYGPAQSPDFLLPSLIQACLAGDPITISRPKDRRDLIHVSDVVSAILRMAEMSDTAPDVVNIGTGNAPTMREVTLAVVNAMGASVELSHFKDQRDDDHVELRIDPTSQRALLGWSPEIGLEDGIAMLVDTARQGVSHPTNRRSA</sequence>
<protein>
    <submittedName>
        <fullName evidence="4">UDP-glucose 4-epimerase</fullName>
        <ecNumber evidence="4">5.1.3.2</ecNumber>
    </submittedName>
</protein>
<evidence type="ECO:0000256" key="2">
    <source>
        <dbReference type="ARBA" id="ARBA00007637"/>
    </source>
</evidence>
<reference evidence="4 5" key="1">
    <citation type="submission" date="2018-03" db="EMBL/GenBank/DDBJ databases">
        <authorList>
            <person name="Keele B.F."/>
        </authorList>
    </citation>
    <scope>NUCLEOTIDE SEQUENCE [LARGE SCALE GENOMIC DNA]</scope>
    <source>
        <strain evidence="4 5">CECT 8811</strain>
    </source>
</reference>
<dbReference type="Proteomes" id="UP000244911">
    <property type="component" value="Unassembled WGS sequence"/>
</dbReference>
<keyword evidence="4" id="KW-0413">Isomerase</keyword>
<dbReference type="OrthoDB" id="9779041at2"/>
<comment type="pathway">
    <text evidence="1">Bacterial outer membrane biogenesis; LPS O-antigen biosynthesis.</text>
</comment>
<proteinExistence type="inferred from homology"/>
<dbReference type="Gene3D" id="3.40.50.720">
    <property type="entry name" value="NAD(P)-binding Rossmann-like Domain"/>
    <property type="match status" value="1"/>
</dbReference>
<dbReference type="GO" id="GO:0003978">
    <property type="term" value="F:UDP-glucose 4-epimerase activity"/>
    <property type="evidence" value="ECO:0007669"/>
    <property type="project" value="UniProtKB-EC"/>
</dbReference>
<keyword evidence="5" id="KW-1185">Reference proteome</keyword>
<organism evidence="4 5">
    <name type="scientific">Aliiroseovarius pelagivivens</name>
    <dbReference type="NCBI Taxonomy" id="1639690"/>
    <lineage>
        <taxon>Bacteria</taxon>
        <taxon>Pseudomonadati</taxon>
        <taxon>Pseudomonadota</taxon>
        <taxon>Alphaproteobacteria</taxon>
        <taxon>Rhodobacterales</taxon>
        <taxon>Paracoccaceae</taxon>
        <taxon>Aliiroseovarius</taxon>
    </lineage>
</organism>
<gene>
    <name evidence="4" type="ORF">ALP8811_01943</name>
</gene>
<evidence type="ECO:0000259" key="3">
    <source>
        <dbReference type="Pfam" id="PF01370"/>
    </source>
</evidence>
<evidence type="ECO:0000313" key="4">
    <source>
        <dbReference type="EMBL" id="SPF76926.1"/>
    </source>
</evidence>
<dbReference type="AlphaFoldDB" id="A0A2R8ALN7"/>
<dbReference type="InterPro" id="IPR036291">
    <property type="entry name" value="NAD(P)-bd_dom_sf"/>
</dbReference>